<organism evidence="3">
    <name type="scientific">Triticum urartu</name>
    <name type="common">Red wild einkorn</name>
    <name type="synonym">Crithodium urartu</name>
    <dbReference type="NCBI Taxonomy" id="4572"/>
    <lineage>
        <taxon>Eukaryota</taxon>
        <taxon>Viridiplantae</taxon>
        <taxon>Streptophyta</taxon>
        <taxon>Embryophyta</taxon>
        <taxon>Tracheophyta</taxon>
        <taxon>Spermatophyta</taxon>
        <taxon>Magnoliopsida</taxon>
        <taxon>Liliopsida</taxon>
        <taxon>Poales</taxon>
        <taxon>Poaceae</taxon>
        <taxon>BOP clade</taxon>
        <taxon>Pooideae</taxon>
        <taxon>Triticodae</taxon>
        <taxon>Triticeae</taxon>
        <taxon>Triticinae</taxon>
        <taxon>Triticum</taxon>
    </lineage>
</organism>
<dbReference type="STRING" id="4572.M7YI66"/>
<name>M7YI66_TRIUA</name>
<dbReference type="EMBL" id="KD267793">
    <property type="protein sequence ID" value="EMS46912.1"/>
    <property type="molecule type" value="Genomic_DNA"/>
</dbReference>
<dbReference type="Gene3D" id="3.40.50.1820">
    <property type="entry name" value="alpha/beta hydrolase"/>
    <property type="match status" value="1"/>
</dbReference>
<dbReference type="GO" id="GO:0006508">
    <property type="term" value="P:proteolysis"/>
    <property type="evidence" value="ECO:0007669"/>
    <property type="project" value="InterPro"/>
</dbReference>
<sequence>MATLLASILPAACSTSAPALLLRAFPRLRLRRPLASPPRMSSSSAAASPAPADAAGGESPTAAPFGSWRSPITADVVSGASKRLGDIALAGDGRLLWIEGRPEEKGRMVIVKEDDKPADIIPQEFAARTLAQEYGGGAFAVQDNVVVFSNYKDQRLYKQPIGTGSLPVPLTPDYGAPDVSYADGVFDPHFSRYITVMEDRRTSSLNPATTIVSINLSNGDVHEPKVLISGNDFYASPRIDPTKKRMAWIEWGHPNMPWDKSELWVGYFSESGDLTERVCVAGSNPMLVESPAEPKWQLGKSYIGVLDCDSGSVSLLDIPFSDLSNVVTGNDYFYIEGASGSIPTSIAKVTLDGNKTKVISFSIVWSSSPDVMQYRSFFSTPEFIEFPTSSPEQKAYAYFYPPLNPMFEGLPDEKPPLLVKTHGGPTAETRGVLDLSVQYWTSRGWAFLDVNYGGSTAVQDSCSIYGNLQATLLYCKVENGKVDEQRLCITGRSAGGYTTLASLAFRDTFKAGASLYGIGDITLLRAETHKFESRYMDNLVGSEGAYYERSPINFVNKFTCPVILFQGLDDKVVPPDQARKIYKALKESGLPVALVEYEGEQHGFRKDFRRCAFSGRRRFRQRRGAYGGFVNLKIICRPSLSEVLIGHGRKLRITKLYDNFSRNSVWKALWDLKTPGMNGIVEEACFAEVDEIGPHEQLLLGTNNVPTMAGNVGCKKFLVESDCMVVVEVMQNDARGSSIFLIGAEEPNVALNIFYNMSASTTDIFSAS</sequence>
<reference evidence="3" key="1">
    <citation type="journal article" date="2013" name="Nature">
        <title>Draft genome of the wheat A-genome progenitor Triticum urartu.</title>
        <authorList>
            <person name="Ling H.Q."/>
            <person name="Zhao S."/>
            <person name="Liu D."/>
            <person name="Wang J."/>
            <person name="Sun H."/>
            <person name="Zhang C."/>
            <person name="Fan H."/>
            <person name="Li D."/>
            <person name="Dong L."/>
            <person name="Tao Y."/>
            <person name="Gao C."/>
            <person name="Wu H."/>
            <person name="Li Y."/>
            <person name="Cui Y."/>
            <person name="Guo X."/>
            <person name="Zheng S."/>
            <person name="Wang B."/>
            <person name="Yu K."/>
            <person name="Liang Q."/>
            <person name="Yang W."/>
            <person name="Lou X."/>
            <person name="Chen J."/>
            <person name="Feng M."/>
            <person name="Jian J."/>
            <person name="Zhang X."/>
            <person name="Luo G."/>
            <person name="Jiang Y."/>
            <person name="Liu J."/>
            <person name="Wang Z."/>
            <person name="Sha Y."/>
            <person name="Zhang B."/>
            <person name="Wu H."/>
            <person name="Tang D."/>
            <person name="Shen Q."/>
            <person name="Xue P."/>
            <person name="Zou S."/>
            <person name="Wang X."/>
            <person name="Liu X."/>
            <person name="Wang F."/>
            <person name="Yang Y."/>
            <person name="An X."/>
            <person name="Dong Z."/>
            <person name="Zhang K."/>
            <person name="Zhang X."/>
            <person name="Luo M.C."/>
            <person name="Dvorak J."/>
            <person name="Tong Y."/>
            <person name="Wang J."/>
            <person name="Yang H."/>
            <person name="Li Z."/>
            <person name="Wang D."/>
            <person name="Zhang A."/>
            <person name="Wang J."/>
        </authorList>
    </citation>
    <scope>NUCLEOTIDE SEQUENCE</scope>
</reference>
<feature type="compositionally biased region" description="Low complexity" evidence="1">
    <location>
        <begin position="35"/>
        <end position="55"/>
    </location>
</feature>
<dbReference type="GO" id="GO:0008236">
    <property type="term" value="F:serine-type peptidase activity"/>
    <property type="evidence" value="ECO:0007669"/>
    <property type="project" value="InterPro"/>
</dbReference>
<accession>M7YI66</accession>
<feature type="region of interest" description="Disordered" evidence="1">
    <location>
        <begin position="35"/>
        <end position="66"/>
    </location>
</feature>
<gene>
    <name evidence="3" type="ORF">TRIUR3_28299</name>
</gene>
<evidence type="ECO:0000313" key="3">
    <source>
        <dbReference type="EMBL" id="EMS46912.1"/>
    </source>
</evidence>
<dbReference type="InterPro" id="IPR001375">
    <property type="entry name" value="Peptidase_S9_cat"/>
</dbReference>
<evidence type="ECO:0000256" key="1">
    <source>
        <dbReference type="SAM" id="MobiDB-lite"/>
    </source>
</evidence>
<dbReference type="InterPro" id="IPR029058">
    <property type="entry name" value="AB_hydrolase_fold"/>
</dbReference>
<dbReference type="AlphaFoldDB" id="M7YI66"/>
<protein>
    <submittedName>
        <fullName evidence="3">Dipeptidyl peptidase family member 6</fullName>
    </submittedName>
</protein>
<dbReference type="OMA" id="HKLESRY"/>
<dbReference type="Pfam" id="PF00326">
    <property type="entry name" value="Peptidase_S9"/>
    <property type="match status" value="1"/>
</dbReference>
<dbReference type="SUPFAM" id="SSF69304">
    <property type="entry name" value="Tricorn protease N-terminal domain"/>
    <property type="match status" value="1"/>
</dbReference>
<proteinExistence type="predicted"/>
<feature type="domain" description="Peptidase S9 prolyl oligopeptidase catalytic" evidence="2">
    <location>
        <begin position="477"/>
        <end position="607"/>
    </location>
</feature>
<evidence type="ECO:0000259" key="2">
    <source>
        <dbReference type="Pfam" id="PF00326"/>
    </source>
</evidence>
<dbReference type="InterPro" id="IPR050585">
    <property type="entry name" value="Xaa-Pro_dipeptidyl-ppase/CocE"/>
</dbReference>
<dbReference type="SUPFAM" id="SSF53474">
    <property type="entry name" value="alpha/beta-Hydrolases"/>
    <property type="match status" value="1"/>
</dbReference>
<dbReference type="eggNOG" id="KOG2100">
    <property type="taxonomic scope" value="Eukaryota"/>
</dbReference>
<dbReference type="PANTHER" id="PTHR43056">
    <property type="entry name" value="PEPTIDASE S9 PROLYL OLIGOPEPTIDASE"/>
    <property type="match status" value="1"/>
</dbReference>
<dbReference type="PANTHER" id="PTHR43056:SF5">
    <property type="entry name" value="PEPTIDASE S9 PROLYL OLIGOPEPTIDASE CATALYTIC DOMAIN-CONTAINING PROTEIN"/>
    <property type="match status" value="1"/>
</dbReference>